<dbReference type="AlphaFoldDB" id="A0A3R9FHA4"/>
<dbReference type="RefSeq" id="WP_125305546.1">
    <property type="nucleotide sequence ID" value="NZ_RSEC01000002.1"/>
</dbReference>
<dbReference type="Proteomes" id="UP000267081">
    <property type="component" value="Unassembled WGS sequence"/>
</dbReference>
<keyword evidence="3" id="KW-1185">Reference proteome</keyword>
<gene>
    <name evidence="2" type="ORF">EIY87_00040</name>
</gene>
<evidence type="ECO:0000256" key="1">
    <source>
        <dbReference type="SAM" id="MobiDB-lite"/>
    </source>
</evidence>
<reference evidence="2 3" key="1">
    <citation type="submission" date="2018-12" db="EMBL/GenBank/DDBJ databases">
        <title>Amycolatopsis eburnea sp. nov. actinomycete associate with arbuscular mycorrhiza fungal spore.</title>
        <authorList>
            <person name="Lumyong S."/>
            <person name="Chaiya L."/>
        </authorList>
    </citation>
    <scope>NUCLEOTIDE SEQUENCE [LARGE SCALE GENOMIC DNA]</scope>
    <source>
        <strain evidence="2 3">GLM-1</strain>
    </source>
</reference>
<sequence>MSDVDGWVEDRFPYDGPHSQDTVIEAATAIRELTRYISNATRHQHTLEWAATVRRVSNTLAGATWLQDEVLDRLADGMTRLAEDRTLYHEDTPSRDRGHGDPKAAATAREAARVLGEARKAVRVSATALDTVAQTVYPLGNE</sequence>
<protein>
    <submittedName>
        <fullName evidence="2">Uncharacterized protein</fullName>
    </submittedName>
</protein>
<organism evidence="2 3">
    <name type="scientific">Amycolatopsis eburnea</name>
    <dbReference type="NCBI Taxonomy" id="2267691"/>
    <lineage>
        <taxon>Bacteria</taxon>
        <taxon>Bacillati</taxon>
        <taxon>Actinomycetota</taxon>
        <taxon>Actinomycetes</taxon>
        <taxon>Pseudonocardiales</taxon>
        <taxon>Pseudonocardiaceae</taxon>
        <taxon>Amycolatopsis</taxon>
    </lineage>
</organism>
<proteinExistence type="predicted"/>
<comment type="caution">
    <text evidence="2">The sequence shown here is derived from an EMBL/GenBank/DDBJ whole genome shotgun (WGS) entry which is preliminary data.</text>
</comment>
<accession>A0A3R9FHA4</accession>
<evidence type="ECO:0000313" key="2">
    <source>
        <dbReference type="EMBL" id="RSD26414.1"/>
    </source>
</evidence>
<dbReference type="OrthoDB" id="3700108at2"/>
<feature type="compositionally biased region" description="Basic and acidic residues" evidence="1">
    <location>
        <begin position="83"/>
        <end position="102"/>
    </location>
</feature>
<name>A0A3R9FHA4_9PSEU</name>
<evidence type="ECO:0000313" key="3">
    <source>
        <dbReference type="Proteomes" id="UP000267081"/>
    </source>
</evidence>
<feature type="region of interest" description="Disordered" evidence="1">
    <location>
        <begin position="83"/>
        <end position="109"/>
    </location>
</feature>
<dbReference type="EMBL" id="RSEC01000002">
    <property type="protein sequence ID" value="RSD26414.1"/>
    <property type="molecule type" value="Genomic_DNA"/>
</dbReference>